<evidence type="ECO:0000313" key="2">
    <source>
        <dbReference type="Proteomes" id="UP000647339"/>
    </source>
</evidence>
<evidence type="ECO:0008006" key="3">
    <source>
        <dbReference type="Google" id="ProtNLM"/>
    </source>
</evidence>
<accession>A0ABQ1UIK4</accession>
<gene>
    <name evidence="1" type="ORF">GCM10011339_01880</name>
</gene>
<reference evidence="2" key="1">
    <citation type="journal article" date="2019" name="Int. J. Syst. Evol. Microbiol.">
        <title>The Global Catalogue of Microorganisms (GCM) 10K type strain sequencing project: providing services to taxonomists for standard genome sequencing and annotation.</title>
        <authorList>
            <consortium name="The Broad Institute Genomics Platform"/>
            <consortium name="The Broad Institute Genome Sequencing Center for Infectious Disease"/>
            <person name="Wu L."/>
            <person name="Ma J."/>
        </authorList>
    </citation>
    <scope>NUCLEOTIDE SEQUENCE [LARGE SCALE GENOMIC DNA]</scope>
    <source>
        <strain evidence="2">CGMCC 1.15407</strain>
    </source>
</reference>
<keyword evidence="2" id="KW-1185">Reference proteome</keyword>
<dbReference type="Proteomes" id="UP000647339">
    <property type="component" value="Unassembled WGS sequence"/>
</dbReference>
<protein>
    <recommendedName>
        <fullName evidence="3">Class IIb bacteriocin, lactobin A/cerein 7B family</fullName>
    </recommendedName>
</protein>
<comment type="caution">
    <text evidence="1">The sequence shown here is derived from an EMBL/GenBank/DDBJ whole genome shotgun (WGS) entry which is preliminary data.</text>
</comment>
<dbReference type="EMBL" id="BMIU01000001">
    <property type="protein sequence ID" value="GGF17584.1"/>
    <property type="molecule type" value="Genomic_DNA"/>
</dbReference>
<sequence>MKPISIEKMSEIKGGDNYSNRTCSRLGGVAFLAAVGQQWAATLGITAAAAAGGCFDYW</sequence>
<evidence type="ECO:0000313" key="1">
    <source>
        <dbReference type="EMBL" id="GGF17584.1"/>
    </source>
</evidence>
<dbReference type="RefSeq" id="WP_187328835.1">
    <property type="nucleotide sequence ID" value="NZ_BMIU01000001.1"/>
</dbReference>
<name>A0ABQ1UIK4_9BACT</name>
<organism evidence="1 2">
    <name type="scientific">Echinicola rosea</name>
    <dbReference type="NCBI Taxonomy" id="1807691"/>
    <lineage>
        <taxon>Bacteria</taxon>
        <taxon>Pseudomonadati</taxon>
        <taxon>Bacteroidota</taxon>
        <taxon>Cytophagia</taxon>
        <taxon>Cytophagales</taxon>
        <taxon>Cyclobacteriaceae</taxon>
        <taxon>Echinicola</taxon>
    </lineage>
</organism>
<proteinExistence type="predicted"/>